<dbReference type="InterPro" id="IPR003841">
    <property type="entry name" value="Na/Pi_transpt"/>
</dbReference>
<keyword evidence="4 6" id="KW-1133">Transmembrane helix</keyword>
<evidence type="ECO:0000256" key="2">
    <source>
        <dbReference type="ARBA" id="ARBA00022475"/>
    </source>
</evidence>
<reference evidence="8 9" key="1">
    <citation type="submission" date="2015-12" db="EMBL/GenBank/DDBJ databases">
        <title>Draft genome sequence of Mesorhizobium sp. UFLA 01-765, a multitolerant efficient symbiont and plant-growth promoting strain isolated from Zn-mining soil using Leucaena leucocephala as a trap plant.</title>
        <authorList>
            <person name="Rangel W.M."/>
            <person name="Thijs S."/>
            <person name="Longatti S.M."/>
            <person name="Moreira F.M."/>
            <person name="Weyens N."/>
            <person name="Vangronsveld J."/>
            <person name="Van Hamme J.D."/>
            <person name="Bottos E.M."/>
            <person name="Rineau F."/>
        </authorList>
    </citation>
    <scope>NUCLEOTIDE SEQUENCE [LARGE SCALE GENOMIC DNA]</scope>
    <source>
        <strain evidence="8 9">UFLA 01-765</strain>
    </source>
</reference>
<feature type="transmembrane region" description="Helical" evidence="6">
    <location>
        <begin position="6"/>
        <end position="24"/>
    </location>
</feature>
<dbReference type="PANTHER" id="PTHR10010">
    <property type="entry name" value="SOLUTE CARRIER FAMILY 34 SODIUM PHOSPHATE , MEMBER 2-RELATED"/>
    <property type="match status" value="1"/>
</dbReference>
<feature type="transmembrane region" description="Helical" evidence="6">
    <location>
        <begin position="135"/>
        <end position="153"/>
    </location>
</feature>
<feature type="transmembrane region" description="Helical" evidence="6">
    <location>
        <begin position="174"/>
        <end position="199"/>
    </location>
</feature>
<gene>
    <name evidence="8" type="ORF">AU467_26135</name>
</gene>
<feature type="transmembrane region" description="Helical" evidence="6">
    <location>
        <begin position="211"/>
        <end position="230"/>
    </location>
</feature>
<dbReference type="AlphaFoldDB" id="A0A101KRG2"/>
<dbReference type="GO" id="GO:0005886">
    <property type="term" value="C:plasma membrane"/>
    <property type="evidence" value="ECO:0007669"/>
    <property type="project" value="UniProtKB-SubCell"/>
</dbReference>
<dbReference type="Pfam" id="PF02690">
    <property type="entry name" value="Na_Pi_cotrans"/>
    <property type="match status" value="1"/>
</dbReference>
<dbReference type="NCBIfam" id="NF037997">
    <property type="entry name" value="Na_Pi_symport"/>
    <property type="match status" value="1"/>
</dbReference>
<evidence type="ECO:0000259" key="7">
    <source>
        <dbReference type="Pfam" id="PF01895"/>
    </source>
</evidence>
<organism evidence="8 9">
    <name type="scientific">Rhizobium loti</name>
    <name type="common">Mesorhizobium loti</name>
    <dbReference type="NCBI Taxonomy" id="381"/>
    <lineage>
        <taxon>Bacteria</taxon>
        <taxon>Pseudomonadati</taxon>
        <taxon>Pseudomonadota</taxon>
        <taxon>Alphaproteobacteria</taxon>
        <taxon>Hyphomicrobiales</taxon>
        <taxon>Phyllobacteriaceae</taxon>
        <taxon>Mesorhizobium</taxon>
    </lineage>
</organism>
<dbReference type="Proteomes" id="UP000053176">
    <property type="component" value="Unassembled WGS sequence"/>
</dbReference>
<evidence type="ECO:0000256" key="6">
    <source>
        <dbReference type="SAM" id="Phobius"/>
    </source>
</evidence>
<feature type="transmembrane region" description="Helical" evidence="6">
    <location>
        <begin position="242"/>
        <end position="264"/>
    </location>
</feature>
<sequence>MQFSMILLHLAGAVMLLLWAVRMVRTGVERAGGPALRDVLRRARSGRLQAVTAGTALAVLLQSSTAVAVLAAGFAASGIVPVSAGLAILLGADLGSALVVQMLSFDLSWLVPVLILVGGALFLKFETRSVRQAGRILIGIAFVLLSLHMIGEATAPMRQSTLLPLMISYLRGDFFTAFAAAALFTWLIHSSVAAILLFVTLAAQGVVPIDVGMSLVLGANLGGGFIAFWLTRGQQTVEARRIPLGNLLFRATAALAVLFALQLVPFPADLFGATEGRQLVNLHLAFNLALVVVCLPFTGVMETLVALLVGDRPAATAAAADDPMAMRASVLDRTVTRTPSLALASATRELLRMGEVVELMLRPVMDFFDAGTAERIRQAQKLDDEVNRAHTDIKLYIAEVNRGAMTPAEARRGIELTDFAISLERAGDIAAKNLLVLAQETVEKKLRFSRDGWSELIGLHDRVMANMQLALNVLVSSDLDSARQLVVEKERMRKLERLSHDRHLRRLQSGTPESIETSDIHLEAVRALKEINSLLASVAYPLLRESGDLLESRLAQGGRAQEKMAHLPV</sequence>
<feature type="transmembrane region" description="Helical" evidence="6">
    <location>
        <begin position="103"/>
        <end position="123"/>
    </location>
</feature>
<dbReference type="InterPro" id="IPR038078">
    <property type="entry name" value="PhoU-like_sf"/>
</dbReference>
<feature type="transmembrane region" description="Helical" evidence="6">
    <location>
        <begin position="284"/>
        <end position="309"/>
    </location>
</feature>
<keyword evidence="2" id="KW-1003">Cell membrane</keyword>
<dbReference type="GO" id="GO:0005436">
    <property type="term" value="F:sodium:phosphate symporter activity"/>
    <property type="evidence" value="ECO:0007669"/>
    <property type="project" value="InterPro"/>
</dbReference>
<dbReference type="Pfam" id="PF01895">
    <property type="entry name" value="PhoU"/>
    <property type="match status" value="1"/>
</dbReference>
<dbReference type="Gene3D" id="1.20.58.220">
    <property type="entry name" value="Phosphate transport system protein phou homolog 2, domain 2"/>
    <property type="match status" value="1"/>
</dbReference>
<feature type="transmembrane region" description="Helical" evidence="6">
    <location>
        <begin position="67"/>
        <end position="91"/>
    </location>
</feature>
<evidence type="ECO:0000313" key="9">
    <source>
        <dbReference type="Proteomes" id="UP000053176"/>
    </source>
</evidence>
<dbReference type="GO" id="GO:0044341">
    <property type="term" value="P:sodium-dependent phosphate transport"/>
    <property type="evidence" value="ECO:0007669"/>
    <property type="project" value="InterPro"/>
</dbReference>
<comment type="subcellular location">
    <subcellularLocation>
        <location evidence="1">Cell membrane</location>
        <topology evidence="1">Multi-pass membrane protein</topology>
    </subcellularLocation>
</comment>
<keyword evidence="5 6" id="KW-0472">Membrane</keyword>
<comment type="caution">
    <text evidence="8">The sequence shown here is derived from an EMBL/GenBank/DDBJ whole genome shotgun (WGS) entry which is preliminary data.</text>
</comment>
<feature type="domain" description="PhoU" evidence="7">
    <location>
        <begin position="350"/>
        <end position="431"/>
    </location>
</feature>
<name>A0A101KRG2_RHILI</name>
<protein>
    <submittedName>
        <fullName evidence="8">Na+ cotransporter</fullName>
    </submittedName>
</protein>
<evidence type="ECO:0000256" key="5">
    <source>
        <dbReference type="ARBA" id="ARBA00023136"/>
    </source>
</evidence>
<dbReference type="OrthoDB" id="5778511at2"/>
<proteinExistence type="predicted"/>
<accession>A0A101KRG2</accession>
<evidence type="ECO:0000313" key="8">
    <source>
        <dbReference type="EMBL" id="KUM25532.1"/>
    </source>
</evidence>
<dbReference type="InterPro" id="IPR026022">
    <property type="entry name" value="PhoU_dom"/>
</dbReference>
<evidence type="ECO:0000256" key="3">
    <source>
        <dbReference type="ARBA" id="ARBA00022692"/>
    </source>
</evidence>
<dbReference type="EMBL" id="LPWA01000117">
    <property type="protein sequence ID" value="KUM25532.1"/>
    <property type="molecule type" value="Genomic_DNA"/>
</dbReference>
<evidence type="ECO:0000256" key="4">
    <source>
        <dbReference type="ARBA" id="ARBA00022989"/>
    </source>
</evidence>
<dbReference type="PANTHER" id="PTHR10010:SF46">
    <property type="entry name" value="SODIUM-DEPENDENT PHOSPHATE TRANSPORT PROTEIN 2B"/>
    <property type="match status" value="1"/>
</dbReference>
<dbReference type="SUPFAM" id="SSF109755">
    <property type="entry name" value="PhoU-like"/>
    <property type="match status" value="1"/>
</dbReference>
<keyword evidence="3 6" id="KW-0812">Transmembrane</keyword>
<evidence type="ECO:0000256" key="1">
    <source>
        <dbReference type="ARBA" id="ARBA00004651"/>
    </source>
</evidence>